<protein>
    <submittedName>
        <fullName evidence="3">Phage replication protein RstA [Lactobacillus plantarum 16]</fullName>
    </submittedName>
</protein>
<dbReference type="InterPro" id="IPR003491">
    <property type="entry name" value="REP-like_C"/>
</dbReference>
<dbReference type="Pfam" id="PF02486">
    <property type="entry name" value="Rep_trans"/>
    <property type="match status" value="1"/>
</dbReference>
<dbReference type="RefSeq" id="WP_165449985.1">
    <property type="nucleotide sequence ID" value="NZ_UYIG01000001.1"/>
</dbReference>
<dbReference type="AlphaFoldDB" id="A0A660DUT2"/>
<dbReference type="InterPro" id="IPR040819">
    <property type="entry name" value="Rol_Rep_N"/>
</dbReference>
<organism evidence="3 4">
    <name type="scientific">Lactiplantibacillus mudanjiangensis</name>
    <dbReference type="NCBI Taxonomy" id="1296538"/>
    <lineage>
        <taxon>Bacteria</taxon>
        <taxon>Bacillati</taxon>
        <taxon>Bacillota</taxon>
        <taxon>Bacilli</taxon>
        <taxon>Lactobacillales</taxon>
        <taxon>Lactobacillaceae</taxon>
        <taxon>Lactiplantibacillus</taxon>
    </lineage>
</organism>
<keyword evidence="4" id="KW-1185">Reference proteome</keyword>
<evidence type="ECO:0000313" key="4">
    <source>
        <dbReference type="Proteomes" id="UP000289996"/>
    </source>
</evidence>
<evidence type="ECO:0000313" key="3">
    <source>
        <dbReference type="EMBL" id="VDG26761.1"/>
    </source>
</evidence>
<evidence type="ECO:0000259" key="1">
    <source>
        <dbReference type="Pfam" id="PF02486"/>
    </source>
</evidence>
<dbReference type="Proteomes" id="UP000289996">
    <property type="component" value="Unassembled WGS sequence"/>
</dbReference>
<name>A0A660DUT2_9LACO</name>
<accession>A0A660DUT2</accession>
<feature type="domain" description="Rolling Circle replication initiation protein N-terminal" evidence="2">
    <location>
        <begin position="6"/>
        <end position="90"/>
    </location>
</feature>
<proteinExistence type="predicted"/>
<reference evidence="3 4" key="1">
    <citation type="submission" date="2018-11" db="EMBL/GenBank/DDBJ databases">
        <authorList>
            <person name="Wuyts S."/>
        </authorList>
    </citation>
    <scope>NUCLEOTIDE SEQUENCE [LARGE SCALE GENOMIC DNA]</scope>
    <source>
        <strain evidence="3">Lactobacillus mudanjiangensis AMBF249</strain>
    </source>
</reference>
<dbReference type="EMBL" id="UYIG01000001">
    <property type="protein sequence ID" value="VDG26761.1"/>
    <property type="molecule type" value="Genomic_DNA"/>
</dbReference>
<feature type="domain" description="Replication initiation protein-like C-terminal" evidence="1">
    <location>
        <begin position="105"/>
        <end position="246"/>
    </location>
</feature>
<sequence>MTKMTISIDFVSISLMETQFPMLVSYLFPSLQHDDWVECQSGIKGFDKQYTNDKVRFHFSDESPTQLLILSGGACRYLETDNWSWQLFFKKVFACKTAGIATYFRIKRLDIAIDESGSSIQLKPHTIDRYLKQGVITSRATSILFLNEKKIAARCSTGISCYIGQRSSKAYIFIYDKGLEQGMKAGRWYRNEIRLRDPFALKMVDSIVRDPRLFGVLVAEYVRRRLQLRSPTSTIKEVRRRPLVGWYGRYLDHIATCELSYR</sequence>
<gene>
    <name evidence="3" type="ORF">MUDAN_MDHGFNIF_00164</name>
</gene>
<evidence type="ECO:0000259" key="2">
    <source>
        <dbReference type="Pfam" id="PF18106"/>
    </source>
</evidence>
<dbReference type="Pfam" id="PF18106">
    <property type="entry name" value="Rol_Rep_N"/>
    <property type="match status" value="1"/>
</dbReference>